<dbReference type="PIRSF" id="PIRSF028763">
    <property type="entry name" value="RNA_pol_Rpc34"/>
    <property type="match status" value="1"/>
</dbReference>
<keyword evidence="4 6" id="KW-0804">Transcription</keyword>
<dbReference type="EMBL" id="CAJFCJ010000001">
    <property type="protein sequence ID" value="CAD5111375.1"/>
    <property type="molecule type" value="Genomic_DNA"/>
</dbReference>
<dbReference type="InterPro" id="IPR007832">
    <property type="entry name" value="RNA_pol_Rpc34"/>
</dbReference>
<accession>A0A7I8V6N4</accession>
<dbReference type="Proteomes" id="UP000549394">
    <property type="component" value="Unassembled WGS sequence"/>
</dbReference>
<dbReference type="InterPro" id="IPR036388">
    <property type="entry name" value="WH-like_DNA-bd_sf"/>
</dbReference>
<evidence type="ECO:0000256" key="2">
    <source>
        <dbReference type="ARBA" id="ARBA00011038"/>
    </source>
</evidence>
<comment type="subcellular location">
    <subcellularLocation>
        <location evidence="1 6">Nucleus</location>
    </subcellularLocation>
</comment>
<dbReference type="Gene3D" id="1.10.10.10">
    <property type="entry name" value="Winged helix-like DNA-binding domain superfamily/Winged helix DNA-binding domain"/>
    <property type="match status" value="2"/>
</dbReference>
<gene>
    <name evidence="7" type="ORF">DGYR_LOCUS679</name>
</gene>
<evidence type="ECO:0000256" key="3">
    <source>
        <dbReference type="ARBA" id="ARBA00022478"/>
    </source>
</evidence>
<organism evidence="7 8">
    <name type="scientific">Dimorphilus gyrociliatus</name>
    <dbReference type="NCBI Taxonomy" id="2664684"/>
    <lineage>
        <taxon>Eukaryota</taxon>
        <taxon>Metazoa</taxon>
        <taxon>Spiralia</taxon>
        <taxon>Lophotrochozoa</taxon>
        <taxon>Annelida</taxon>
        <taxon>Polychaeta</taxon>
        <taxon>Polychaeta incertae sedis</taxon>
        <taxon>Dinophilidae</taxon>
        <taxon>Dimorphilus</taxon>
    </lineage>
</organism>
<protein>
    <recommendedName>
        <fullName evidence="6">DNA-directed RNA polymerase III subunit RPC6</fullName>
        <shortName evidence="6">RNA polymerase III subunit C6</shortName>
    </recommendedName>
</protein>
<dbReference type="GO" id="GO:0005737">
    <property type="term" value="C:cytoplasm"/>
    <property type="evidence" value="ECO:0007669"/>
    <property type="project" value="UniProtKB-ARBA"/>
</dbReference>
<name>A0A7I8V6N4_9ANNE</name>
<dbReference type="FunFam" id="1.10.10.10:FF:000237">
    <property type="entry name" value="DNA-directed RNA polymerase III subunit RPC6"/>
    <property type="match status" value="1"/>
</dbReference>
<keyword evidence="5 6" id="KW-0539">Nucleus</keyword>
<evidence type="ECO:0000256" key="5">
    <source>
        <dbReference type="ARBA" id="ARBA00023242"/>
    </source>
</evidence>
<evidence type="ECO:0000313" key="8">
    <source>
        <dbReference type="Proteomes" id="UP000549394"/>
    </source>
</evidence>
<dbReference type="SUPFAM" id="SSF46785">
    <property type="entry name" value="Winged helix' DNA-binding domain"/>
    <property type="match status" value="2"/>
</dbReference>
<dbReference type="Pfam" id="PF05158">
    <property type="entry name" value="RNA_pol_Rpc34"/>
    <property type="match status" value="1"/>
</dbReference>
<evidence type="ECO:0000256" key="4">
    <source>
        <dbReference type="ARBA" id="ARBA00023163"/>
    </source>
</evidence>
<dbReference type="PANTHER" id="PTHR12780">
    <property type="entry name" value="RNA POLYMERASE III DNA DIRECTED , 39KD SUBUNIT-RELATED"/>
    <property type="match status" value="1"/>
</dbReference>
<keyword evidence="8" id="KW-1185">Reference proteome</keyword>
<evidence type="ECO:0000256" key="1">
    <source>
        <dbReference type="ARBA" id="ARBA00004123"/>
    </source>
</evidence>
<evidence type="ECO:0000256" key="6">
    <source>
        <dbReference type="PIRNR" id="PIRNR028763"/>
    </source>
</evidence>
<sequence>MAEVSKEDSEVVTKIKTEPESAVDLEARILQLCESIPDGINDAIIQNTMPQCDATQRVMAVNRLLSMGKLDLIKIGNKLLYKLKTADAASNQLKGSDHQEKQIYQLIDESKNMGIWMRDIRLKSGLPMSQVQKTLKVLESKKLIKAVNCVNAAKKKVYMLYDVEPDRSLTGGAWYSNQDFESEFVDILNQQCFKFLQQKLAQSREGDLEPTAKRNASYASSTEIWKFICELGISKVKLEVEDIETIMNTLIYDGKVEFTVVPNGDGSQLKIYRAVVSVVPTSGFVRTPCGVCPVFNDCYEDWDISPSNCQYMNDWLSF</sequence>
<evidence type="ECO:0000313" key="7">
    <source>
        <dbReference type="EMBL" id="CAD5111375.1"/>
    </source>
</evidence>
<dbReference type="GO" id="GO:0005666">
    <property type="term" value="C:RNA polymerase III complex"/>
    <property type="evidence" value="ECO:0007669"/>
    <property type="project" value="UniProtKB-UniRule"/>
</dbReference>
<dbReference type="FunFam" id="1.10.10.10:FF:000116">
    <property type="entry name" value="DNA-directed RNA polymerase III subunit RPC6"/>
    <property type="match status" value="1"/>
</dbReference>
<comment type="similarity">
    <text evidence="2 6">Belongs to the eukaryotic RPC34/RPC39 RNA polymerase subunit family.</text>
</comment>
<comment type="function">
    <text evidence="6">DNA-dependent RNA polymerase catalyzes the transcription of DNA into RNA using the four ribonucleoside triphosphates as substrates. Specific peripheric component of RNA polymerase III which synthesizes small RNAs, such as 5S rRNA and tRNAs.</text>
</comment>
<keyword evidence="3 6" id="KW-0240">DNA-directed RNA polymerase</keyword>
<dbReference type="GO" id="GO:0005654">
    <property type="term" value="C:nucleoplasm"/>
    <property type="evidence" value="ECO:0007669"/>
    <property type="project" value="UniProtKB-ARBA"/>
</dbReference>
<reference evidence="7 8" key="1">
    <citation type="submission" date="2020-08" db="EMBL/GenBank/DDBJ databases">
        <authorList>
            <person name="Hejnol A."/>
        </authorList>
    </citation>
    <scope>NUCLEOTIDE SEQUENCE [LARGE SCALE GENOMIC DNA]</scope>
</reference>
<comment type="caution">
    <text evidence="7">The sequence shown here is derived from an EMBL/GenBank/DDBJ whole genome shotgun (WGS) entry which is preliminary data.</text>
</comment>
<dbReference type="InterPro" id="IPR036390">
    <property type="entry name" value="WH_DNA-bd_sf"/>
</dbReference>
<dbReference type="GO" id="GO:0006383">
    <property type="term" value="P:transcription by RNA polymerase III"/>
    <property type="evidence" value="ECO:0007669"/>
    <property type="project" value="UniProtKB-UniRule"/>
</dbReference>
<proteinExistence type="inferred from homology"/>
<dbReference type="InterPro" id="IPR016049">
    <property type="entry name" value="RNA_pol_Rpc34-like"/>
</dbReference>
<dbReference type="AlphaFoldDB" id="A0A7I8V6N4"/>
<dbReference type="OrthoDB" id="613763at2759"/>